<keyword evidence="5" id="KW-0547">Nucleotide-binding</keyword>
<dbReference type="InterPro" id="IPR001851">
    <property type="entry name" value="ABC_transp_permease"/>
</dbReference>
<dbReference type="Gene3D" id="3.40.50.300">
    <property type="entry name" value="P-loop containing nucleotide triphosphate hydrolases"/>
    <property type="match status" value="1"/>
</dbReference>
<keyword evidence="4 9" id="KW-0812">Transmembrane</keyword>
<evidence type="ECO:0000256" key="7">
    <source>
        <dbReference type="ARBA" id="ARBA00022989"/>
    </source>
</evidence>
<feature type="transmembrane region" description="Helical" evidence="9">
    <location>
        <begin position="95"/>
        <end position="115"/>
    </location>
</feature>
<feature type="domain" description="ABC transporter" evidence="10">
    <location>
        <begin position="653"/>
        <end position="896"/>
    </location>
</feature>
<keyword evidence="8 9" id="KW-0472">Membrane</keyword>
<dbReference type="InterPro" id="IPR032823">
    <property type="entry name" value="BCA_ABC_TP_C"/>
</dbReference>
<evidence type="ECO:0000256" key="9">
    <source>
        <dbReference type="SAM" id="Phobius"/>
    </source>
</evidence>
<feature type="transmembrane region" description="Helical" evidence="9">
    <location>
        <begin position="405"/>
        <end position="424"/>
    </location>
</feature>
<keyword evidence="2" id="KW-0813">Transport</keyword>
<evidence type="ECO:0000256" key="5">
    <source>
        <dbReference type="ARBA" id="ARBA00022741"/>
    </source>
</evidence>
<evidence type="ECO:0000259" key="10">
    <source>
        <dbReference type="PROSITE" id="PS50893"/>
    </source>
</evidence>
<organism evidence="11 12">
    <name type="scientific">Pseudonocardia aurantiaca</name>
    <dbReference type="NCBI Taxonomy" id="75290"/>
    <lineage>
        <taxon>Bacteria</taxon>
        <taxon>Bacillati</taxon>
        <taxon>Actinomycetota</taxon>
        <taxon>Actinomycetes</taxon>
        <taxon>Pseudonocardiales</taxon>
        <taxon>Pseudonocardiaceae</taxon>
        <taxon>Pseudonocardia</taxon>
    </lineage>
</organism>
<keyword evidence="3" id="KW-1003">Cell membrane</keyword>
<dbReference type="PANTHER" id="PTHR45772">
    <property type="entry name" value="CONSERVED COMPONENT OF ABC TRANSPORTER FOR NATURAL AMINO ACIDS-RELATED"/>
    <property type="match status" value="1"/>
</dbReference>
<dbReference type="RefSeq" id="WP_343978869.1">
    <property type="nucleotide sequence ID" value="NZ_BAAAJG010000010.1"/>
</dbReference>
<protein>
    <submittedName>
        <fullName evidence="11">ATP-binding cassette domain-containing protein</fullName>
    </submittedName>
</protein>
<evidence type="ECO:0000256" key="4">
    <source>
        <dbReference type="ARBA" id="ARBA00022692"/>
    </source>
</evidence>
<dbReference type="InterPro" id="IPR043428">
    <property type="entry name" value="LivM-like"/>
</dbReference>
<feature type="transmembrane region" description="Helical" evidence="9">
    <location>
        <begin position="265"/>
        <end position="283"/>
    </location>
</feature>
<feature type="transmembrane region" description="Helical" evidence="9">
    <location>
        <begin position="328"/>
        <end position="347"/>
    </location>
</feature>
<feature type="transmembrane region" description="Helical" evidence="9">
    <location>
        <begin position="239"/>
        <end position="259"/>
    </location>
</feature>
<dbReference type="InterPro" id="IPR027417">
    <property type="entry name" value="P-loop_NTPase"/>
</dbReference>
<dbReference type="InterPro" id="IPR051120">
    <property type="entry name" value="ABC_AA/LPS_Transport"/>
</dbReference>
<evidence type="ECO:0000313" key="11">
    <source>
        <dbReference type="EMBL" id="MFD1531470.1"/>
    </source>
</evidence>
<feature type="transmembrane region" description="Helical" evidence="9">
    <location>
        <begin position="190"/>
        <end position="212"/>
    </location>
</feature>
<feature type="transmembrane region" description="Helical" evidence="9">
    <location>
        <begin position="142"/>
        <end position="159"/>
    </location>
</feature>
<feature type="transmembrane region" description="Helical" evidence="9">
    <location>
        <begin position="62"/>
        <end position="83"/>
    </location>
</feature>
<comment type="caution">
    <text evidence="11">The sequence shown here is derived from an EMBL/GenBank/DDBJ whole genome shotgun (WGS) entry which is preliminary data.</text>
</comment>
<name>A0ABW4FMC2_9PSEU</name>
<comment type="subcellular location">
    <subcellularLocation>
        <location evidence="1">Cell membrane</location>
        <topology evidence="1">Multi-pass membrane protein</topology>
    </subcellularLocation>
</comment>
<keyword evidence="7 9" id="KW-1133">Transmembrane helix</keyword>
<keyword evidence="6 11" id="KW-0067">ATP-binding</keyword>
<keyword evidence="12" id="KW-1185">Reference proteome</keyword>
<dbReference type="InterPro" id="IPR003593">
    <property type="entry name" value="AAA+_ATPase"/>
</dbReference>
<feature type="transmembrane region" description="Helical" evidence="9">
    <location>
        <begin position="354"/>
        <end position="372"/>
    </location>
</feature>
<feature type="transmembrane region" description="Helical" evidence="9">
    <location>
        <begin position="537"/>
        <end position="565"/>
    </location>
</feature>
<feature type="transmembrane region" description="Helical" evidence="9">
    <location>
        <begin position="304"/>
        <end position="322"/>
    </location>
</feature>
<feature type="transmembrane region" description="Helical" evidence="9">
    <location>
        <begin position="496"/>
        <end position="525"/>
    </location>
</feature>
<accession>A0ABW4FMC2</accession>
<proteinExistence type="predicted"/>
<dbReference type="Pfam" id="PF12399">
    <property type="entry name" value="BCA_ABC_TP_C"/>
    <property type="match status" value="1"/>
</dbReference>
<dbReference type="Proteomes" id="UP001597145">
    <property type="component" value="Unassembled WGS sequence"/>
</dbReference>
<evidence type="ECO:0000256" key="1">
    <source>
        <dbReference type="ARBA" id="ARBA00004651"/>
    </source>
</evidence>
<sequence>MDVIRFVLIGLGAGALYALVAQGMVLVYRGSGVLNFAQGAFVMVGAYAYYDVTVRRGLPLVVGLVAAALAGVVVGVLVHLVILRNMKTSSALLRVVATLAVLMVLQAAAVLVFGVDVLSVPSLLPTGTIEIVAGAPVGADRVILFAIGAVSTAALWAVYRYTGFGRATSAVAENERAAASLGHSPDRIAAINWGVGSGLAALAGAFIAPITFVQPTQLALLVVPALAIGLVANFRSFPLVFAAALGLGVIESLMARYVTAPGLSQSVPFVIVIVMLVVRGRGLPLRSHVLDRLPQVGLGRIRPVPVAVTFVLLVVVLTQFLSMSWTDAFTVTMGFAVLCLSVVLIVGYAGQLSLAQYVLAGIAALVAARLVASLRWGFLPALAGAVVVTTLVGLVVAVPALRTRGINLAIATLGLAVVLFNVVLNNFEYSGGTSGIRVPAVTLLGLDLNAIRHPERYAVFAAVVLFAVAIALLNLRRGAAGRRLLAVRSNERAAAALGISVYGVKLFAFAAAAAIAALAGIVLAFRSSAVISAQFATFPSITAVAVTVVGGVGLVGGGIMGATLLPGGLGSELLSEIEGIDAWLPLISGLILLWILVREPSGLWAVNVHAAHRVGALMRRALPARPRKPVPVPAPESPAGETAAVERVPALTLRVDGLRVTFGGVVAVADAGFEVRPGEVHGLIGPNGAGKTTVIDAVTGFVAPAGGRVRLGDTDVTGWSPRRLASAGLGRSFQSVELFDDLSLRENLAVACDRWSPWRYLVDFVLPGRVRLTGPALAAAREFELQAEMEQKPAELSMGRRRLAAIARAVAASPSVLLLDEPAAGLSDAEARHLARLVRKLAAEWGMGVLLVEHNIDMVLAACDRVTVLAAGAVLVSGTPDEVRDDPMVLEAYLGTRPADADHSADADDVMVREVVS</sequence>
<gene>
    <name evidence="11" type="ORF">ACFSCY_18695</name>
</gene>
<evidence type="ECO:0000256" key="8">
    <source>
        <dbReference type="ARBA" id="ARBA00023136"/>
    </source>
</evidence>
<dbReference type="EMBL" id="JBHUCP010000012">
    <property type="protein sequence ID" value="MFD1531470.1"/>
    <property type="molecule type" value="Genomic_DNA"/>
</dbReference>
<dbReference type="CDD" id="cd06581">
    <property type="entry name" value="TM_PBP1_LivM_like"/>
    <property type="match status" value="1"/>
</dbReference>
<feature type="transmembrane region" description="Helical" evidence="9">
    <location>
        <begin position="6"/>
        <end position="26"/>
    </location>
</feature>
<feature type="transmembrane region" description="Helical" evidence="9">
    <location>
        <begin position="457"/>
        <end position="475"/>
    </location>
</feature>
<evidence type="ECO:0000256" key="6">
    <source>
        <dbReference type="ARBA" id="ARBA00022840"/>
    </source>
</evidence>
<dbReference type="CDD" id="cd06582">
    <property type="entry name" value="TM_PBP1_LivH_like"/>
    <property type="match status" value="1"/>
</dbReference>
<dbReference type="SMART" id="SM00382">
    <property type="entry name" value="AAA"/>
    <property type="match status" value="1"/>
</dbReference>
<dbReference type="GO" id="GO:0005524">
    <property type="term" value="F:ATP binding"/>
    <property type="evidence" value="ECO:0007669"/>
    <property type="project" value="UniProtKB-KW"/>
</dbReference>
<dbReference type="SUPFAM" id="SSF52540">
    <property type="entry name" value="P-loop containing nucleoside triphosphate hydrolases"/>
    <property type="match status" value="1"/>
</dbReference>
<dbReference type="Pfam" id="PF02653">
    <property type="entry name" value="BPD_transp_2"/>
    <property type="match status" value="2"/>
</dbReference>
<evidence type="ECO:0000256" key="3">
    <source>
        <dbReference type="ARBA" id="ARBA00022475"/>
    </source>
</evidence>
<feature type="transmembrane region" description="Helical" evidence="9">
    <location>
        <begin position="378"/>
        <end position="398"/>
    </location>
</feature>
<reference evidence="12" key="1">
    <citation type="journal article" date="2019" name="Int. J. Syst. Evol. Microbiol.">
        <title>The Global Catalogue of Microorganisms (GCM) 10K type strain sequencing project: providing services to taxonomists for standard genome sequencing and annotation.</title>
        <authorList>
            <consortium name="The Broad Institute Genomics Platform"/>
            <consortium name="The Broad Institute Genome Sequencing Center for Infectious Disease"/>
            <person name="Wu L."/>
            <person name="Ma J."/>
        </authorList>
    </citation>
    <scope>NUCLEOTIDE SEQUENCE [LARGE SCALE GENOMIC DNA]</scope>
    <source>
        <strain evidence="12">JCM 12165</strain>
    </source>
</reference>
<evidence type="ECO:0000313" key="12">
    <source>
        <dbReference type="Proteomes" id="UP001597145"/>
    </source>
</evidence>
<evidence type="ECO:0000256" key="2">
    <source>
        <dbReference type="ARBA" id="ARBA00022448"/>
    </source>
</evidence>
<dbReference type="Pfam" id="PF00005">
    <property type="entry name" value="ABC_tran"/>
    <property type="match status" value="1"/>
</dbReference>
<dbReference type="PANTHER" id="PTHR45772:SF2">
    <property type="entry name" value="ABC TRANSPORTER ATP-BINDING PROTEIN"/>
    <property type="match status" value="1"/>
</dbReference>
<feature type="transmembrane region" description="Helical" evidence="9">
    <location>
        <begin position="33"/>
        <end position="50"/>
    </location>
</feature>
<dbReference type="InterPro" id="IPR003439">
    <property type="entry name" value="ABC_transporter-like_ATP-bd"/>
</dbReference>
<dbReference type="PROSITE" id="PS50893">
    <property type="entry name" value="ABC_TRANSPORTER_2"/>
    <property type="match status" value="1"/>
</dbReference>